<dbReference type="InterPro" id="IPR013815">
    <property type="entry name" value="ATP_grasp_subdomain_1"/>
</dbReference>
<dbReference type="EMBL" id="CP060719">
    <property type="protein sequence ID" value="QNN69796.1"/>
    <property type="molecule type" value="Genomic_DNA"/>
</dbReference>
<evidence type="ECO:0000256" key="2">
    <source>
        <dbReference type="ARBA" id="ARBA00001946"/>
    </source>
</evidence>
<keyword evidence="8" id="KW-0460">Magnesium</keyword>
<dbReference type="GO" id="GO:0005524">
    <property type="term" value="F:ATP binding"/>
    <property type="evidence" value="ECO:0007669"/>
    <property type="project" value="UniProtKB-UniRule"/>
</dbReference>
<dbReference type="GO" id="GO:0004363">
    <property type="term" value="F:glutathione synthase activity"/>
    <property type="evidence" value="ECO:0007669"/>
    <property type="project" value="UniProtKB-UniRule"/>
</dbReference>
<evidence type="ECO:0000256" key="10">
    <source>
        <dbReference type="HAMAP-Rule" id="MF_00162"/>
    </source>
</evidence>
<keyword evidence="4 10" id="KW-0317">Glutathione biosynthesis</keyword>
<dbReference type="InterPro" id="IPR004215">
    <property type="entry name" value="GSHS_N"/>
</dbReference>
<evidence type="ECO:0000256" key="5">
    <source>
        <dbReference type="ARBA" id="ARBA00022723"/>
    </source>
</evidence>
<feature type="domain" description="ATP-grasp" evidence="11">
    <location>
        <begin position="138"/>
        <end position="329"/>
    </location>
</feature>
<evidence type="ECO:0000256" key="9">
    <source>
        <dbReference type="ARBA" id="ARBA00023211"/>
    </source>
</evidence>
<dbReference type="KEGG" id="tcn:H9L16_14270"/>
<dbReference type="AlphaFoldDB" id="A0A7G9SPM1"/>
<evidence type="ECO:0000259" key="11">
    <source>
        <dbReference type="PROSITE" id="PS50975"/>
    </source>
</evidence>
<keyword evidence="6 10" id="KW-0547">Nucleotide-binding</keyword>
<evidence type="ECO:0000313" key="13">
    <source>
        <dbReference type="Proteomes" id="UP000515804"/>
    </source>
</evidence>
<dbReference type="Gene3D" id="3.30.470.20">
    <property type="entry name" value="ATP-grasp fold, B domain"/>
    <property type="match status" value="1"/>
</dbReference>
<dbReference type="InterPro" id="IPR006284">
    <property type="entry name" value="Glut_synth_pro"/>
</dbReference>
<dbReference type="PANTHER" id="PTHR21621:SF4">
    <property type="entry name" value="GLUTATHIONE SYNTHETASE"/>
    <property type="match status" value="1"/>
</dbReference>
<keyword evidence="13" id="KW-1185">Reference proteome</keyword>
<name>A0A7G9SPM1_9GAMM</name>
<dbReference type="HAMAP" id="MF_00162">
    <property type="entry name" value="GSH_S"/>
    <property type="match status" value="1"/>
</dbReference>
<evidence type="ECO:0000256" key="3">
    <source>
        <dbReference type="ARBA" id="ARBA00022598"/>
    </source>
</evidence>
<comment type="similarity">
    <text evidence="10">Belongs to the prokaryotic GSH synthase family.</text>
</comment>
<proteinExistence type="inferred from homology"/>
<dbReference type="GO" id="GO:0046872">
    <property type="term" value="F:metal ion binding"/>
    <property type="evidence" value="ECO:0007669"/>
    <property type="project" value="UniProtKB-KW"/>
</dbReference>
<dbReference type="InterPro" id="IPR004218">
    <property type="entry name" value="GSHS_ATP-bd"/>
</dbReference>
<evidence type="ECO:0000256" key="8">
    <source>
        <dbReference type="ARBA" id="ARBA00022842"/>
    </source>
</evidence>
<dbReference type="Gene3D" id="3.40.50.20">
    <property type="match status" value="1"/>
</dbReference>
<dbReference type="Gene3D" id="3.30.1490.20">
    <property type="entry name" value="ATP-grasp fold, A domain"/>
    <property type="match status" value="1"/>
</dbReference>
<keyword evidence="9" id="KW-0464">Manganese</keyword>
<sequence>MLIAFFVNSLESEYPRYTTTVLAHEASRRGHDVCYLTPGDFVLNPDDTLQVHARMIPAGKGKARSREEFFKALKGVGKKNTLIDIADLDVLMLRSDPSTEASERPWAETIGVQFGQRATEAGVLVLNDPTSLSQAINKLYFQSFPREVRAKTLISRHIADIKAFAKANGGKIVVKPLQGSGGQGVFVVNSKSSGNLNQMAEAIARDGYIIAQSVVPEADKGDIRLFMMNGRPLQVDGKYAAMRRVGAEDDVRSNIHAGGTAKPVKITERELRLAELIRPKLQSDGMFLVGIDIIGDTILEVNVFTPGNLFTCSEMAGVNFAAHILASIERKLEIRDEYPGQFTNAELAVM</sequence>
<dbReference type="EC" id="6.3.2.3" evidence="10"/>
<evidence type="ECO:0000256" key="1">
    <source>
        <dbReference type="ARBA" id="ARBA00001936"/>
    </source>
</evidence>
<comment type="catalytic activity">
    <reaction evidence="10">
        <text>gamma-L-glutamyl-L-cysteine + glycine + ATP = glutathione + ADP + phosphate + H(+)</text>
        <dbReference type="Rhea" id="RHEA:13557"/>
        <dbReference type="ChEBI" id="CHEBI:15378"/>
        <dbReference type="ChEBI" id="CHEBI:30616"/>
        <dbReference type="ChEBI" id="CHEBI:43474"/>
        <dbReference type="ChEBI" id="CHEBI:57305"/>
        <dbReference type="ChEBI" id="CHEBI:57925"/>
        <dbReference type="ChEBI" id="CHEBI:58173"/>
        <dbReference type="ChEBI" id="CHEBI:456216"/>
        <dbReference type="EC" id="6.3.2.3"/>
    </reaction>
</comment>
<comment type="cofactor">
    <cofactor evidence="1">
        <name>Mn(2+)</name>
        <dbReference type="ChEBI" id="CHEBI:29035"/>
    </cofactor>
</comment>
<evidence type="ECO:0000256" key="7">
    <source>
        <dbReference type="ARBA" id="ARBA00022840"/>
    </source>
</evidence>
<evidence type="ECO:0000313" key="12">
    <source>
        <dbReference type="EMBL" id="QNN69796.1"/>
    </source>
</evidence>
<dbReference type="PANTHER" id="PTHR21621">
    <property type="entry name" value="RIBOSOMAL PROTEIN S6 MODIFICATION PROTEIN"/>
    <property type="match status" value="1"/>
</dbReference>
<dbReference type="RefSeq" id="WP_187552313.1">
    <property type="nucleotide sequence ID" value="NZ_BMZL01000001.1"/>
</dbReference>
<dbReference type="Pfam" id="PF02955">
    <property type="entry name" value="GSH-S_ATP"/>
    <property type="match status" value="1"/>
</dbReference>
<dbReference type="UniPathway" id="UPA00142">
    <property type="reaction ID" value="UER00210"/>
</dbReference>
<dbReference type="SUPFAM" id="SSF56059">
    <property type="entry name" value="Glutathione synthetase ATP-binding domain-like"/>
    <property type="match status" value="1"/>
</dbReference>
<gene>
    <name evidence="10" type="primary">gshB</name>
    <name evidence="12" type="ORF">H9L16_14270</name>
</gene>
<dbReference type="PROSITE" id="PS50975">
    <property type="entry name" value="ATP_GRASP"/>
    <property type="match status" value="1"/>
</dbReference>
<reference evidence="12 13" key="1">
    <citation type="submission" date="2020-08" db="EMBL/GenBank/DDBJ databases">
        <title>Genome sequence of Thermomonas carbonis KCTC 42013T.</title>
        <authorList>
            <person name="Hyun D.-W."/>
            <person name="Bae J.-W."/>
        </authorList>
    </citation>
    <scope>NUCLEOTIDE SEQUENCE [LARGE SCALE GENOMIC DNA]</scope>
    <source>
        <strain evidence="12 13">KCTC 42013</strain>
    </source>
</reference>
<comment type="pathway">
    <text evidence="10">Sulfur metabolism; glutathione biosynthesis; glutathione from L-cysteine and L-glutamate: step 2/2.</text>
</comment>
<evidence type="ECO:0000256" key="6">
    <source>
        <dbReference type="ARBA" id="ARBA00022741"/>
    </source>
</evidence>
<dbReference type="InterPro" id="IPR011761">
    <property type="entry name" value="ATP-grasp"/>
</dbReference>
<evidence type="ECO:0000256" key="4">
    <source>
        <dbReference type="ARBA" id="ARBA00022684"/>
    </source>
</evidence>
<accession>A0A7G9SPM1</accession>
<keyword evidence="7 10" id="KW-0067">ATP-binding</keyword>
<dbReference type="InterPro" id="IPR016185">
    <property type="entry name" value="PreATP-grasp_dom_sf"/>
</dbReference>
<dbReference type="Proteomes" id="UP000515804">
    <property type="component" value="Chromosome"/>
</dbReference>
<dbReference type="SUPFAM" id="SSF52440">
    <property type="entry name" value="PreATP-grasp domain"/>
    <property type="match status" value="1"/>
</dbReference>
<protein>
    <recommendedName>
        <fullName evidence="10">Glutathione synthetase</fullName>
        <ecNumber evidence="10">6.3.2.3</ecNumber>
    </recommendedName>
    <alternativeName>
        <fullName evidence="10">GSH synthetase</fullName>
        <shortName evidence="10">GSH-S</shortName>
        <shortName evidence="10">GSHase</shortName>
    </alternativeName>
    <alternativeName>
        <fullName evidence="10">Glutathione synthase</fullName>
    </alternativeName>
</protein>
<dbReference type="NCBIfam" id="NF009110">
    <property type="entry name" value="PRK12458.1"/>
    <property type="match status" value="1"/>
</dbReference>
<dbReference type="GO" id="GO:0005737">
    <property type="term" value="C:cytoplasm"/>
    <property type="evidence" value="ECO:0007669"/>
    <property type="project" value="TreeGrafter"/>
</dbReference>
<keyword evidence="5" id="KW-0479">Metal-binding</keyword>
<comment type="cofactor">
    <cofactor evidence="2">
        <name>Mg(2+)</name>
        <dbReference type="ChEBI" id="CHEBI:18420"/>
    </cofactor>
</comment>
<organism evidence="12 13">
    <name type="scientific">Thermomonas carbonis</name>
    <dbReference type="NCBI Taxonomy" id="1463158"/>
    <lineage>
        <taxon>Bacteria</taxon>
        <taxon>Pseudomonadati</taxon>
        <taxon>Pseudomonadota</taxon>
        <taxon>Gammaproteobacteria</taxon>
        <taxon>Lysobacterales</taxon>
        <taxon>Lysobacteraceae</taxon>
        <taxon>Thermomonas</taxon>
    </lineage>
</organism>
<keyword evidence="3 10" id="KW-0436">Ligase</keyword>
<dbReference type="Pfam" id="PF02951">
    <property type="entry name" value="GSH-S_N"/>
    <property type="match status" value="1"/>
</dbReference>